<dbReference type="EMBL" id="CP021983">
    <property type="protein sequence ID" value="ASC71770.1"/>
    <property type="molecule type" value="Genomic_DNA"/>
</dbReference>
<gene>
    <name evidence="1" type="ORF">XM38_027240</name>
</gene>
<sequence length="335" mass="38877">MTKAEILTNFCYCCEVSKANGEDPIGSAGNYDAFLFIEVPEPWPIEFWQAQPQFQPIADLATQLKKEQGLSLRAMAIAPDCQYSQPNYTRILYYRRPSEEGFVQFEKQEFVVPDEQVVTVVLALLQQPDLLPQFESSRQETEDIREMMLCTHGSYDVACGRFGYPLYRQLRSEHAANSGGKLRVWRCTHLGPHNFAPTLVDFPEGRYWGHLELEVLDLLVYRRGPVADLYDYYQGWAGLSQVEQIAEREMWMQEGWNWFHYAKVSQVLAMDESDEYYPDWAEVRIDFNSHEGRVSGTYEARVEVSGTVKTMWSSGKDKPLWEVKQYRVSRLNKVV</sequence>
<name>A0A1Z3HNA7_9CYAN</name>
<protein>
    <recommendedName>
        <fullName evidence="3">Sucrase ferredoxin</fullName>
    </recommendedName>
</protein>
<dbReference type="Proteomes" id="UP000191901">
    <property type="component" value="Chromosome"/>
</dbReference>
<dbReference type="RefSeq" id="WP_080810337.1">
    <property type="nucleotide sequence ID" value="NZ_CP021983.2"/>
</dbReference>
<dbReference type="KEGG" id="hhg:XM38_027240"/>
<dbReference type="PIRSF" id="PIRSF035042">
    <property type="entry name" value="UCP035042_thirdx"/>
    <property type="match status" value="1"/>
</dbReference>
<dbReference type="CDD" id="cd03062">
    <property type="entry name" value="TRX_Fd_Sucrase"/>
    <property type="match status" value="1"/>
</dbReference>
<keyword evidence="2" id="KW-1185">Reference proteome</keyword>
<evidence type="ECO:0000313" key="1">
    <source>
        <dbReference type="EMBL" id="ASC71770.1"/>
    </source>
</evidence>
<dbReference type="InterPro" id="IPR036249">
    <property type="entry name" value="Thioredoxin-like_sf"/>
</dbReference>
<proteinExistence type="predicted"/>
<dbReference type="STRING" id="1641165.XM38_14090"/>
<accession>A0A1Z3HNA7</accession>
<dbReference type="AlphaFoldDB" id="A0A1Z3HNA7"/>
<reference evidence="1 2" key="1">
    <citation type="journal article" date="2016" name="Biochim. Biophys. Acta">
        <title>Characterization of red-shifted phycobilisomes isolated from the chlorophyll f-containing cyanobacterium Halomicronema hongdechloris.</title>
        <authorList>
            <person name="Li Y."/>
            <person name="Lin Y."/>
            <person name="Garvey C.J."/>
            <person name="Birch D."/>
            <person name="Corkery R.W."/>
            <person name="Loughlin P.C."/>
            <person name="Scheer H."/>
            <person name="Willows R.D."/>
            <person name="Chen M."/>
        </authorList>
    </citation>
    <scope>NUCLEOTIDE SEQUENCE [LARGE SCALE GENOMIC DNA]</scope>
    <source>
        <strain evidence="1 2">C2206</strain>
    </source>
</reference>
<evidence type="ECO:0008006" key="3">
    <source>
        <dbReference type="Google" id="ProtNLM"/>
    </source>
</evidence>
<dbReference type="OrthoDB" id="3399139at2"/>
<dbReference type="Pfam" id="PF06999">
    <property type="entry name" value="Suc_Fer-like"/>
    <property type="match status" value="1"/>
</dbReference>
<dbReference type="InterPro" id="IPR010350">
    <property type="entry name" value="Aim32/Apd1-like_bac"/>
</dbReference>
<dbReference type="SUPFAM" id="SSF52833">
    <property type="entry name" value="Thioredoxin-like"/>
    <property type="match status" value="1"/>
</dbReference>
<organism evidence="1 2">
    <name type="scientific">Halomicronema hongdechloris C2206</name>
    <dbReference type="NCBI Taxonomy" id="1641165"/>
    <lineage>
        <taxon>Bacteria</taxon>
        <taxon>Bacillati</taxon>
        <taxon>Cyanobacteriota</taxon>
        <taxon>Cyanophyceae</taxon>
        <taxon>Nodosilineales</taxon>
        <taxon>Nodosilineaceae</taxon>
        <taxon>Halomicronema</taxon>
    </lineage>
</organism>
<evidence type="ECO:0000313" key="2">
    <source>
        <dbReference type="Proteomes" id="UP000191901"/>
    </source>
</evidence>
<dbReference type="InterPro" id="IPR009737">
    <property type="entry name" value="Aim32/Apd1-like"/>
</dbReference>